<dbReference type="SUPFAM" id="SSF53756">
    <property type="entry name" value="UDP-Glycosyltransferase/glycogen phosphorylase"/>
    <property type="match status" value="1"/>
</dbReference>
<dbReference type="AlphaFoldDB" id="A0A4R3KZ89"/>
<dbReference type="PANTHER" id="PTHR36836">
    <property type="entry name" value="COLANIC ACID BIOSYNTHESIS PROTEIN WCAK"/>
    <property type="match status" value="1"/>
</dbReference>
<dbReference type="GO" id="GO:0016740">
    <property type="term" value="F:transferase activity"/>
    <property type="evidence" value="ECO:0007669"/>
    <property type="project" value="UniProtKB-KW"/>
</dbReference>
<evidence type="ECO:0000259" key="1">
    <source>
        <dbReference type="Pfam" id="PF04230"/>
    </source>
</evidence>
<dbReference type="PANTHER" id="PTHR36836:SF1">
    <property type="entry name" value="COLANIC ACID BIOSYNTHESIS PROTEIN WCAK"/>
    <property type="match status" value="1"/>
</dbReference>
<feature type="domain" description="Polysaccharide pyruvyl transferase" evidence="1">
    <location>
        <begin position="17"/>
        <end position="299"/>
    </location>
</feature>
<reference evidence="2 3" key="1">
    <citation type="submission" date="2019-03" db="EMBL/GenBank/DDBJ databases">
        <title>Genomic Encyclopedia of Type Strains, Phase IV (KMG-IV): sequencing the most valuable type-strain genomes for metagenomic binning, comparative biology and taxonomic classification.</title>
        <authorList>
            <person name="Goeker M."/>
        </authorList>
    </citation>
    <scope>NUCLEOTIDE SEQUENCE [LARGE SCALE GENOMIC DNA]</scope>
    <source>
        <strain evidence="2 3">DSM 26752</strain>
    </source>
</reference>
<accession>A0A4R3KZ89</accession>
<dbReference type="InterPro" id="IPR007345">
    <property type="entry name" value="Polysacch_pyruvyl_Trfase"/>
</dbReference>
<dbReference type="OrthoDB" id="3199616at2"/>
<dbReference type="InterPro" id="IPR019896">
    <property type="entry name" value="Polysacch_pyruvyl_Trfase_CsaB"/>
</dbReference>
<sequence length="367" mass="41952">MVVNKKILVSGYYGFDNSGDDAILKAIVKDIKELEKNVNIIALSNNPSCTREIYNIDAVNRFSVKSVIKSIKDCDLFISGGGSLLQDVTSTRSLLYYVTLMKVAKLFNKPVMVYANGIGPINKKINRILTRNILNKVNLITLRDQDSKIFLKELGVKNENIYVTADPVFSLEPTDRATVLDILEEENIPIDKPLIGISIREWKNTCDLVENIVKAIDYIGHKYNVNVVLIPMHYPEDLSISYDVLNKVSNSCYILSNKHSAEDIMGIIRELEIIIAMRLHSLIYAASQCVPMVGLIYDPKIESFLKSINMNYMCKVEDMKYDELIENIEYVWNNREELRNKLNRIDKYMKEKAVKNAHMALELLKSR</sequence>
<dbReference type="RefSeq" id="WP_132025422.1">
    <property type="nucleotide sequence ID" value="NZ_CP068564.1"/>
</dbReference>
<keyword evidence="2" id="KW-0808">Transferase</keyword>
<evidence type="ECO:0000313" key="2">
    <source>
        <dbReference type="EMBL" id="TCS91644.1"/>
    </source>
</evidence>
<dbReference type="Proteomes" id="UP000294567">
    <property type="component" value="Unassembled WGS sequence"/>
</dbReference>
<organism evidence="2 3">
    <name type="scientific">Keratinibaculum paraultunense</name>
    <dbReference type="NCBI Taxonomy" id="1278232"/>
    <lineage>
        <taxon>Bacteria</taxon>
        <taxon>Bacillati</taxon>
        <taxon>Bacillota</taxon>
        <taxon>Tissierellia</taxon>
        <taxon>Tissierellales</taxon>
        <taxon>Tepidimicrobiaceae</taxon>
        <taxon>Keratinibaculum</taxon>
    </lineage>
</organism>
<name>A0A4R3KZ89_9FIRM</name>
<comment type="caution">
    <text evidence="2">The sequence shown here is derived from an EMBL/GenBank/DDBJ whole genome shotgun (WGS) entry which is preliminary data.</text>
</comment>
<dbReference type="Pfam" id="PF04230">
    <property type="entry name" value="PS_pyruv_trans"/>
    <property type="match status" value="1"/>
</dbReference>
<dbReference type="NCBIfam" id="TIGR03609">
    <property type="entry name" value="S_layer_CsaB"/>
    <property type="match status" value="1"/>
</dbReference>
<keyword evidence="3" id="KW-1185">Reference proteome</keyword>
<protein>
    <submittedName>
        <fullName evidence="2">Polysaccharide pyruvyl transferase CsaB</fullName>
    </submittedName>
</protein>
<evidence type="ECO:0000313" key="3">
    <source>
        <dbReference type="Proteomes" id="UP000294567"/>
    </source>
</evidence>
<gene>
    <name evidence="2" type="ORF">EDD65_101147</name>
</gene>
<dbReference type="EMBL" id="SMAE01000001">
    <property type="protein sequence ID" value="TCS91644.1"/>
    <property type="molecule type" value="Genomic_DNA"/>
</dbReference>
<proteinExistence type="predicted"/>